<feature type="compositionally biased region" description="Polar residues" evidence="1">
    <location>
        <begin position="10"/>
        <end position="21"/>
    </location>
</feature>
<name>A0A0B2UJW9_TOXCA</name>
<feature type="region of interest" description="Disordered" evidence="1">
    <location>
        <begin position="1"/>
        <end position="21"/>
    </location>
</feature>
<organism evidence="2 3">
    <name type="scientific">Toxocara canis</name>
    <name type="common">Canine roundworm</name>
    <dbReference type="NCBI Taxonomy" id="6265"/>
    <lineage>
        <taxon>Eukaryota</taxon>
        <taxon>Metazoa</taxon>
        <taxon>Ecdysozoa</taxon>
        <taxon>Nematoda</taxon>
        <taxon>Chromadorea</taxon>
        <taxon>Rhabditida</taxon>
        <taxon>Spirurina</taxon>
        <taxon>Ascaridomorpha</taxon>
        <taxon>Ascaridoidea</taxon>
        <taxon>Toxocaridae</taxon>
        <taxon>Toxocara</taxon>
    </lineage>
</organism>
<protein>
    <submittedName>
        <fullName evidence="2">Uncharacterized protein</fullName>
    </submittedName>
</protein>
<dbReference type="Proteomes" id="UP000031036">
    <property type="component" value="Unassembled WGS sequence"/>
</dbReference>
<dbReference type="EMBL" id="JPKZ01022401">
    <property type="protein sequence ID" value="KHN71366.1"/>
    <property type="molecule type" value="Genomic_DNA"/>
</dbReference>
<sequence length="90" mass="9836">MTAHAAGKSISGNVTKKNGNLSSFQDKKVIMDAANLNSALKTLKALIQRIKDTVEKLSPEMRQCADDMESGVNQMEQLIDAMVVNNENNK</sequence>
<proteinExistence type="predicted"/>
<evidence type="ECO:0000256" key="1">
    <source>
        <dbReference type="SAM" id="MobiDB-lite"/>
    </source>
</evidence>
<dbReference type="AlphaFoldDB" id="A0A0B2UJW9"/>
<reference evidence="2 3" key="1">
    <citation type="submission" date="2014-11" db="EMBL/GenBank/DDBJ databases">
        <title>Genetic blueprint of the zoonotic pathogen Toxocara canis.</title>
        <authorList>
            <person name="Zhu X.-Q."/>
            <person name="Korhonen P.K."/>
            <person name="Cai H."/>
            <person name="Young N.D."/>
            <person name="Nejsum P."/>
            <person name="von Samson-Himmelstjerna G."/>
            <person name="Boag P.R."/>
            <person name="Tan P."/>
            <person name="Li Q."/>
            <person name="Min J."/>
            <person name="Yang Y."/>
            <person name="Wang X."/>
            <person name="Fang X."/>
            <person name="Hall R.S."/>
            <person name="Hofmann A."/>
            <person name="Sternberg P.W."/>
            <person name="Jex A.R."/>
            <person name="Gasser R.B."/>
        </authorList>
    </citation>
    <scope>NUCLEOTIDE SEQUENCE [LARGE SCALE GENOMIC DNA]</scope>
    <source>
        <strain evidence="2">PN_DK_2014</strain>
    </source>
</reference>
<gene>
    <name evidence="2" type="ORF">Tcan_02280</name>
</gene>
<comment type="caution">
    <text evidence="2">The sequence shown here is derived from an EMBL/GenBank/DDBJ whole genome shotgun (WGS) entry which is preliminary data.</text>
</comment>
<evidence type="ECO:0000313" key="2">
    <source>
        <dbReference type="EMBL" id="KHN71366.1"/>
    </source>
</evidence>
<accession>A0A0B2UJW9</accession>
<keyword evidence="3" id="KW-1185">Reference proteome</keyword>
<evidence type="ECO:0000313" key="3">
    <source>
        <dbReference type="Proteomes" id="UP000031036"/>
    </source>
</evidence>